<dbReference type="EMBL" id="LR134493">
    <property type="protein sequence ID" value="VEI69671.1"/>
    <property type="molecule type" value="Genomic_DNA"/>
</dbReference>
<dbReference type="Proteomes" id="UP000281904">
    <property type="component" value="Chromosome"/>
</dbReference>
<evidence type="ECO:0000313" key="4">
    <source>
        <dbReference type="Proteomes" id="UP000624159"/>
    </source>
</evidence>
<dbReference type="EMBL" id="JADULK010000002">
    <property type="protein sequence ID" value="MBH1929067.1"/>
    <property type="molecule type" value="Genomic_DNA"/>
</dbReference>
<evidence type="ECO:0000313" key="2">
    <source>
        <dbReference type="EMBL" id="VEI69671.1"/>
    </source>
</evidence>
<protein>
    <submittedName>
        <fullName evidence="2">Uncharacterized protein</fullName>
    </submittedName>
</protein>
<evidence type="ECO:0000313" key="1">
    <source>
        <dbReference type="EMBL" id="MBH1929067.1"/>
    </source>
</evidence>
<accession>A0A3S4X0A4</accession>
<reference evidence="1 4" key="2">
    <citation type="submission" date="2020-11" db="EMBL/GenBank/DDBJ databases">
        <title>Enhanced detection system for hospital associated transmission using whole genome sequencing surveillance.</title>
        <authorList>
            <person name="Harrison L.H."/>
            <person name="Van Tyne D."/>
            <person name="Marsh J.W."/>
            <person name="Griffith M.P."/>
            <person name="Snyder D.J."/>
            <person name="Cooper V.S."/>
            <person name="Mustapha M."/>
        </authorList>
    </citation>
    <scope>NUCLEOTIDE SEQUENCE [LARGE SCALE GENOMIC DNA]</scope>
    <source>
        <strain evidence="1 4">SER00230</strain>
    </source>
</reference>
<keyword evidence="4" id="KW-1185">Reference proteome</keyword>
<dbReference type="RefSeq" id="WP_164722810.1">
    <property type="nucleotide sequence ID" value="NZ_JADULK010000002.1"/>
</dbReference>
<gene>
    <name evidence="1" type="ORF">I5U13_05220</name>
    <name evidence="2" type="ORF">NCTC10036_03734</name>
</gene>
<dbReference type="Proteomes" id="UP000624159">
    <property type="component" value="Unassembled WGS sequence"/>
</dbReference>
<reference evidence="2 3" key="1">
    <citation type="submission" date="2018-12" db="EMBL/GenBank/DDBJ databases">
        <authorList>
            <consortium name="Pathogen Informatics"/>
        </authorList>
    </citation>
    <scope>NUCLEOTIDE SEQUENCE [LARGE SCALE GENOMIC DNA]</scope>
    <source>
        <strain evidence="2 3">NCTC10036</strain>
    </source>
</reference>
<name>A0A3S4X0A4_SERRU</name>
<sequence>MRTLIFICCMLGYALVLGYLGTFVADKVCEGYSNYSKICRMVDITEPHISDAPPPSAK</sequence>
<proteinExistence type="predicted"/>
<organism evidence="2 3">
    <name type="scientific">Serratia rubidaea</name>
    <name type="common">Serratia marinorubra</name>
    <dbReference type="NCBI Taxonomy" id="61652"/>
    <lineage>
        <taxon>Bacteria</taxon>
        <taxon>Pseudomonadati</taxon>
        <taxon>Pseudomonadota</taxon>
        <taxon>Gammaproteobacteria</taxon>
        <taxon>Enterobacterales</taxon>
        <taxon>Yersiniaceae</taxon>
        <taxon>Serratia</taxon>
    </lineage>
</organism>
<evidence type="ECO:0000313" key="3">
    <source>
        <dbReference type="Proteomes" id="UP000281904"/>
    </source>
</evidence>
<dbReference type="AlphaFoldDB" id="A0A3S4X0A4"/>